<evidence type="ECO:0000313" key="1">
    <source>
        <dbReference type="EMBL" id="PIR88768.1"/>
    </source>
</evidence>
<protein>
    <recommendedName>
        <fullName evidence="3">Dephospho-CoA kinase</fullName>
    </recommendedName>
</protein>
<dbReference type="SUPFAM" id="SSF52540">
    <property type="entry name" value="P-loop containing nucleoside triphosphate hydrolases"/>
    <property type="match status" value="1"/>
</dbReference>
<reference evidence="2" key="1">
    <citation type="submission" date="2017-09" db="EMBL/GenBank/DDBJ databases">
        <title>Depth-based differentiation of microbial function through sediment-hosted aquifers and enrichment of novel symbionts in the deep terrestrial subsurface.</title>
        <authorList>
            <person name="Probst A.J."/>
            <person name="Ladd B."/>
            <person name="Jarett J.K."/>
            <person name="Geller-Mcgrath D.E."/>
            <person name="Sieber C.M.K."/>
            <person name="Emerson J.B."/>
            <person name="Anantharaman K."/>
            <person name="Thomas B.C."/>
            <person name="Malmstrom R."/>
            <person name="Stieglmeier M."/>
            <person name="Klingl A."/>
            <person name="Woyke T."/>
            <person name="Ryan C.M."/>
            <person name="Banfield J.F."/>
        </authorList>
    </citation>
    <scope>NUCLEOTIDE SEQUENCE [LARGE SCALE GENOMIC DNA]</scope>
</reference>
<dbReference type="AlphaFoldDB" id="A0A2H0UQU3"/>
<evidence type="ECO:0000313" key="2">
    <source>
        <dbReference type="Proteomes" id="UP000229615"/>
    </source>
</evidence>
<dbReference type="Gene3D" id="3.40.50.300">
    <property type="entry name" value="P-loop containing nucleotide triphosphate hydrolases"/>
    <property type="match status" value="1"/>
</dbReference>
<dbReference type="PANTHER" id="PTHR41930:SF1">
    <property type="entry name" value="DEPHOSPHO-COA KINASE"/>
    <property type="match status" value="1"/>
</dbReference>
<comment type="caution">
    <text evidence="1">The sequence shown here is derived from an EMBL/GenBank/DDBJ whole genome shotgun (WGS) entry which is preliminary data.</text>
</comment>
<sequence length="192" mass="21779">MIIGITGLNASGKDVAGEYLMSKGFAHFSCSDVIRDFCRKEGLELIRENLINKGNELREANGNGYLAEVLLGKIRKEKIELATVSSIRHPDEVGELKKAQDFYLLKIETPIEVRYSRVKKRGNERDGVSFEEFQKSEEKERTGSGAGQQLDKVMEMADYTIINDGSIQKLYENINKLLIYAKEKNSHKKETE</sequence>
<dbReference type="InterPro" id="IPR027417">
    <property type="entry name" value="P-loop_NTPase"/>
</dbReference>
<name>A0A2H0UQU3_9BACT</name>
<evidence type="ECO:0008006" key="3">
    <source>
        <dbReference type="Google" id="ProtNLM"/>
    </source>
</evidence>
<dbReference type="PANTHER" id="PTHR41930">
    <property type="entry name" value="UPF0200 PROTEIN MJ1399"/>
    <property type="match status" value="1"/>
</dbReference>
<dbReference type="Proteomes" id="UP000229615">
    <property type="component" value="Unassembled WGS sequence"/>
</dbReference>
<gene>
    <name evidence="1" type="ORF">COU09_00535</name>
</gene>
<accession>A0A2H0UQU3</accession>
<dbReference type="Pfam" id="PF13238">
    <property type="entry name" value="AAA_18"/>
    <property type="match status" value="1"/>
</dbReference>
<proteinExistence type="predicted"/>
<organism evidence="1 2">
    <name type="scientific">Candidatus Harrisonbacteria bacterium CG10_big_fil_rev_8_21_14_0_10_44_23</name>
    <dbReference type="NCBI Taxonomy" id="1974585"/>
    <lineage>
        <taxon>Bacteria</taxon>
        <taxon>Candidatus Harrisoniibacteriota</taxon>
    </lineage>
</organism>
<dbReference type="EMBL" id="PFBB01000005">
    <property type="protein sequence ID" value="PIR88768.1"/>
    <property type="molecule type" value="Genomic_DNA"/>
</dbReference>